<evidence type="ECO:0000256" key="2">
    <source>
        <dbReference type="ARBA" id="ARBA00022741"/>
    </source>
</evidence>
<dbReference type="SUPFAM" id="SSF52540">
    <property type="entry name" value="P-loop containing nucleoside triphosphate hydrolases"/>
    <property type="match status" value="1"/>
</dbReference>
<dbReference type="PANTHER" id="PTHR43788">
    <property type="entry name" value="DNA2/NAM7 HELICASE FAMILY MEMBER"/>
    <property type="match status" value="1"/>
</dbReference>
<feature type="domain" description="DNA2/NAM7 helicase-like C-terminal" evidence="7">
    <location>
        <begin position="99"/>
        <end position="287"/>
    </location>
</feature>
<dbReference type="InterPro" id="IPR027417">
    <property type="entry name" value="P-loop_NTPase"/>
</dbReference>
<keyword evidence="4" id="KW-0347">Helicase</keyword>
<comment type="similarity">
    <text evidence="1">Belongs to the DNA2/NAM7 helicase family.</text>
</comment>
<evidence type="ECO:0000256" key="1">
    <source>
        <dbReference type="ARBA" id="ARBA00007913"/>
    </source>
</evidence>
<dbReference type="InterPro" id="IPR041679">
    <property type="entry name" value="DNA2/NAM7-like_C"/>
</dbReference>
<keyword evidence="2" id="KW-0547">Nucleotide-binding</keyword>
<keyword evidence="5" id="KW-0067">ATP-binding</keyword>
<proteinExistence type="inferred from homology"/>
<dbReference type="WBParaSite" id="SPAL_0000126200.1">
    <property type="protein sequence ID" value="SPAL_0000126200.1"/>
    <property type="gene ID" value="SPAL_0000126200"/>
</dbReference>
<evidence type="ECO:0000256" key="5">
    <source>
        <dbReference type="ARBA" id="ARBA00022840"/>
    </source>
</evidence>
<evidence type="ECO:0000259" key="6">
    <source>
        <dbReference type="Pfam" id="PF13086"/>
    </source>
</evidence>
<dbReference type="CDD" id="cd18808">
    <property type="entry name" value="SF1_C_Upf1"/>
    <property type="match status" value="1"/>
</dbReference>
<dbReference type="Pfam" id="PF13087">
    <property type="entry name" value="AAA_12"/>
    <property type="match status" value="1"/>
</dbReference>
<dbReference type="Proteomes" id="UP000046392">
    <property type="component" value="Unplaced"/>
</dbReference>
<dbReference type="AlphaFoldDB" id="A0A0N5B5B7"/>
<organism evidence="8 9">
    <name type="scientific">Strongyloides papillosus</name>
    <name type="common">Intestinal threadworm</name>
    <dbReference type="NCBI Taxonomy" id="174720"/>
    <lineage>
        <taxon>Eukaryota</taxon>
        <taxon>Metazoa</taxon>
        <taxon>Ecdysozoa</taxon>
        <taxon>Nematoda</taxon>
        <taxon>Chromadorea</taxon>
        <taxon>Rhabditida</taxon>
        <taxon>Tylenchina</taxon>
        <taxon>Panagrolaimomorpha</taxon>
        <taxon>Strongyloidoidea</taxon>
        <taxon>Strongyloididae</taxon>
        <taxon>Strongyloides</taxon>
    </lineage>
</organism>
<dbReference type="STRING" id="174720.A0A0N5B5B7"/>
<evidence type="ECO:0000259" key="7">
    <source>
        <dbReference type="Pfam" id="PF13087"/>
    </source>
</evidence>
<dbReference type="GO" id="GO:0043139">
    <property type="term" value="F:5'-3' DNA helicase activity"/>
    <property type="evidence" value="ECO:0007669"/>
    <property type="project" value="TreeGrafter"/>
</dbReference>
<accession>A0A0N5B5B7</accession>
<evidence type="ECO:0000256" key="4">
    <source>
        <dbReference type="ARBA" id="ARBA00022806"/>
    </source>
</evidence>
<dbReference type="GO" id="GO:0005524">
    <property type="term" value="F:ATP binding"/>
    <property type="evidence" value="ECO:0007669"/>
    <property type="project" value="UniProtKB-KW"/>
</dbReference>
<dbReference type="InterPro" id="IPR050534">
    <property type="entry name" value="Coronavir_polyprotein_1ab"/>
</dbReference>
<reference evidence="9" key="1">
    <citation type="submission" date="2017-02" db="UniProtKB">
        <authorList>
            <consortium name="WormBaseParasite"/>
        </authorList>
    </citation>
    <scope>IDENTIFICATION</scope>
</reference>
<dbReference type="Gene3D" id="3.40.50.300">
    <property type="entry name" value="P-loop containing nucleotide triphosphate hydrolases"/>
    <property type="match status" value="2"/>
</dbReference>
<dbReference type="Pfam" id="PF13086">
    <property type="entry name" value="AAA_11"/>
    <property type="match status" value="1"/>
</dbReference>
<feature type="domain" description="DNA2/NAM7 helicase helicase" evidence="6">
    <location>
        <begin position="24"/>
        <end position="84"/>
    </location>
</feature>
<evidence type="ECO:0000256" key="3">
    <source>
        <dbReference type="ARBA" id="ARBA00022801"/>
    </source>
</evidence>
<dbReference type="InterPro" id="IPR047187">
    <property type="entry name" value="SF1_C_Upf1"/>
</dbReference>
<keyword evidence="3" id="KW-0378">Hydrolase</keyword>
<keyword evidence="8" id="KW-1185">Reference proteome</keyword>
<protein>
    <submittedName>
        <fullName evidence="9">AAA_12 domain-containing protein</fullName>
    </submittedName>
</protein>
<evidence type="ECO:0000313" key="9">
    <source>
        <dbReference type="WBParaSite" id="SPAL_0000126200.1"/>
    </source>
</evidence>
<sequence length="321" mass="37089">MLAALEDRRSKIFMRTYDPNVFIVTTNYAIKYFRKNYSNCREPDVVIVDEAGQMSLFNFILLAASFPKSKFVLFGDTKQLPPYIPMEYTPDEEYNILTTSIIEFLDFMNETPKTELSLSYRMHPYLLKLVSSAFYEEKLFTDIPEAMRSIVTTRLNMPSNCPIAWFDTKGYDHRSDMKTSTSNDTEAFFTSTFIRKLLDFGYEPSQLGVICMYKAQVSNLCSIIKNENITIDTVDAFQGNERDIIVICTSKTARNASDVCSNFLGDSRRINVAISRARCGLFIFGDIEFLARNASWNPVTSFFRRSRAVDYSYNMKYLFEK</sequence>
<name>A0A0N5B5B7_STREA</name>
<evidence type="ECO:0000313" key="8">
    <source>
        <dbReference type="Proteomes" id="UP000046392"/>
    </source>
</evidence>
<dbReference type="GO" id="GO:0016787">
    <property type="term" value="F:hydrolase activity"/>
    <property type="evidence" value="ECO:0007669"/>
    <property type="project" value="UniProtKB-KW"/>
</dbReference>
<dbReference type="InterPro" id="IPR041677">
    <property type="entry name" value="DNA2/NAM7_AAA_11"/>
</dbReference>
<dbReference type="PANTHER" id="PTHR43788:SF8">
    <property type="entry name" value="DNA-BINDING PROTEIN SMUBP-2"/>
    <property type="match status" value="1"/>
</dbReference>